<dbReference type="STRING" id="1801754.A3D42_01200"/>
<keyword evidence="1" id="KW-0472">Membrane</keyword>
<evidence type="ECO:0008006" key="4">
    <source>
        <dbReference type="Google" id="ProtNLM"/>
    </source>
</evidence>
<dbReference type="SUPFAM" id="SSF57884">
    <property type="entry name" value="Ada DNA repair protein, N-terminal domain (N-Ada 10)"/>
    <property type="match status" value="1"/>
</dbReference>
<dbReference type="Gene3D" id="3.40.10.10">
    <property type="entry name" value="DNA Methylphosphotriester Repair Domain"/>
    <property type="match status" value="1"/>
</dbReference>
<evidence type="ECO:0000313" key="3">
    <source>
        <dbReference type="Proteomes" id="UP000177777"/>
    </source>
</evidence>
<evidence type="ECO:0000313" key="2">
    <source>
        <dbReference type="EMBL" id="OGI77596.1"/>
    </source>
</evidence>
<organism evidence="2 3">
    <name type="scientific">Candidatus Nomurabacteria bacterium RIFCSPHIGHO2_02_FULL_41_18</name>
    <dbReference type="NCBI Taxonomy" id="1801754"/>
    <lineage>
        <taxon>Bacteria</taxon>
        <taxon>Candidatus Nomuraibacteriota</taxon>
    </lineage>
</organism>
<keyword evidence="1" id="KW-1133">Transmembrane helix</keyword>
<dbReference type="EMBL" id="MFUE01000013">
    <property type="protein sequence ID" value="OGI77596.1"/>
    <property type="molecule type" value="Genomic_DNA"/>
</dbReference>
<keyword evidence="1" id="KW-0812">Transmembrane</keyword>
<accession>A0A1F6W755</accession>
<sequence>MEKIKQFLDSPVSKDILTVIIVILVGLISFGLGRLSKQPKNEGLKIEYKGETADITANVSRPVLDTGKIATRAFFASNKGSKYYPVGCSAGKNLKEENRIYFNTRESAEIAGYELSTSCR</sequence>
<evidence type="ECO:0000256" key="1">
    <source>
        <dbReference type="SAM" id="Phobius"/>
    </source>
</evidence>
<proteinExistence type="predicted"/>
<gene>
    <name evidence="2" type="ORF">A3D42_01200</name>
</gene>
<dbReference type="Proteomes" id="UP000177777">
    <property type="component" value="Unassembled WGS sequence"/>
</dbReference>
<comment type="caution">
    <text evidence="2">The sequence shown here is derived from an EMBL/GenBank/DDBJ whole genome shotgun (WGS) entry which is preliminary data.</text>
</comment>
<dbReference type="AlphaFoldDB" id="A0A1F6W755"/>
<name>A0A1F6W755_9BACT</name>
<feature type="transmembrane region" description="Helical" evidence="1">
    <location>
        <begin position="16"/>
        <end position="35"/>
    </location>
</feature>
<reference evidence="2 3" key="1">
    <citation type="journal article" date="2016" name="Nat. Commun.">
        <title>Thousands of microbial genomes shed light on interconnected biogeochemical processes in an aquifer system.</title>
        <authorList>
            <person name="Anantharaman K."/>
            <person name="Brown C.T."/>
            <person name="Hug L.A."/>
            <person name="Sharon I."/>
            <person name="Castelle C.J."/>
            <person name="Probst A.J."/>
            <person name="Thomas B.C."/>
            <person name="Singh A."/>
            <person name="Wilkins M.J."/>
            <person name="Karaoz U."/>
            <person name="Brodie E.L."/>
            <person name="Williams K.H."/>
            <person name="Hubbard S.S."/>
            <person name="Banfield J.F."/>
        </authorList>
    </citation>
    <scope>NUCLEOTIDE SEQUENCE [LARGE SCALE GENOMIC DNA]</scope>
</reference>
<protein>
    <recommendedName>
        <fullName evidence="4">Ada DNA repair metal-binding domain-containing protein</fullName>
    </recommendedName>
</protein>
<dbReference type="InterPro" id="IPR035451">
    <property type="entry name" value="Ada-like_dom_sf"/>
</dbReference>